<dbReference type="Pfam" id="PF13143">
    <property type="entry name" value="DUF3986"/>
    <property type="match status" value="1"/>
</dbReference>
<dbReference type="AlphaFoldDB" id="A0AAU7FP27"/>
<sequence>MNDPVFIEIEETLALQSQNAELKEDSVTGQWIPVVAAALKLLISQVGKKGMQKGWKVARPYVQKALKAPQNRIIDGPGSGGRIIQVRSKKTTIQTRLCTYKTWKTCCSALSCSTKSKRSSCYFLKGRSTLLNLDDTMHLHVGYYENDLDYEGVFLKSLDSGKWLLFFYQESYGIKLEQKYEKYDDFVLLVGEYNIDDEDIEDKGDALFEQFLKENGLIKA</sequence>
<protein>
    <submittedName>
        <fullName evidence="1">DUF3986 family protein</fullName>
    </submittedName>
</protein>
<dbReference type="InterPro" id="IPR025047">
    <property type="entry name" value="DUF3986"/>
</dbReference>
<dbReference type="RefSeq" id="WP_235672446.1">
    <property type="nucleotide sequence ID" value="NZ_CP157353.1"/>
</dbReference>
<name>A0AAU7FP27_9BACI</name>
<reference evidence="1" key="1">
    <citation type="submission" date="2024-05" db="EMBL/GenBank/DDBJ databases">
        <authorList>
            <person name="Liu Z."/>
        </authorList>
    </citation>
    <scope>NUCLEOTIDE SEQUENCE</scope>
    <source>
        <strain evidence="1">BS1807G30</strain>
    </source>
</reference>
<proteinExistence type="predicted"/>
<evidence type="ECO:0000313" key="1">
    <source>
        <dbReference type="EMBL" id="XBM05815.1"/>
    </source>
</evidence>
<organism evidence="1">
    <name type="scientific">Bacillus sp. BS1807G30</name>
    <dbReference type="NCBI Taxonomy" id="3153756"/>
    <lineage>
        <taxon>Bacteria</taxon>
        <taxon>Bacillati</taxon>
        <taxon>Bacillota</taxon>
        <taxon>Bacilli</taxon>
        <taxon>Bacillales</taxon>
        <taxon>Bacillaceae</taxon>
        <taxon>Bacillus</taxon>
    </lineage>
</organism>
<gene>
    <name evidence="1" type="ORF">ABG082_08620</name>
</gene>
<accession>A0AAU7FP27</accession>
<dbReference type="EMBL" id="CP157353">
    <property type="protein sequence ID" value="XBM05815.1"/>
    <property type="molecule type" value="Genomic_DNA"/>
</dbReference>